<dbReference type="PANTHER" id="PTHR10627">
    <property type="entry name" value="SCP160"/>
    <property type="match status" value="1"/>
</dbReference>
<evidence type="ECO:0000256" key="1">
    <source>
        <dbReference type="ARBA" id="ARBA00022737"/>
    </source>
</evidence>
<dbReference type="PROSITE" id="PS50105">
    <property type="entry name" value="SAM_DOMAIN"/>
    <property type="match status" value="1"/>
</dbReference>
<keyword evidence="1" id="KW-0677">Repeat</keyword>
<feature type="domain" description="SAM" evidence="2">
    <location>
        <begin position="357"/>
        <end position="411"/>
    </location>
</feature>
<dbReference type="InterPro" id="IPR015915">
    <property type="entry name" value="Kelch-typ_b-propeller"/>
</dbReference>
<gene>
    <name evidence="3" type="ORF">SASPL_104473</name>
</gene>
<dbReference type="PANTHER" id="PTHR10627:SF74">
    <property type="entry name" value="OS08G0526500 PROTEIN"/>
    <property type="match status" value="1"/>
</dbReference>
<dbReference type="Proteomes" id="UP000298416">
    <property type="component" value="Unassembled WGS sequence"/>
</dbReference>
<keyword evidence="4" id="KW-1185">Reference proteome</keyword>
<reference evidence="3" key="2">
    <citation type="submission" date="2020-08" db="EMBL/GenBank/DDBJ databases">
        <title>Plant Genome Project.</title>
        <authorList>
            <person name="Zhang R.-G."/>
        </authorList>
    </citation>
    <scope>NUCLEOTIDE SEQUENCE</scope>
    <source>
        <strain evidence="3">Huo1</strain>
        <tissue evidence="3">Leaf</tissue>
    </source>
</reference>
<dbReference type="Pfam" id="PF01344">
    <property type="entry name" value="Kelch_1"/>
    <property type="match status" value="1"/>
</dbReference>
<evidence type="ECO:0000259" key="2">
    <source>
        <dbReference type="PROSITE" id="PS50105"/>
    </source>
</evidence>
<proteinExistence type="predicted"/>
<protein>
    <recommendedName>
        <fullName evidence="2">SAM domain-containing protein</fullName>
    </recommendedName>
</protein>
<dbReference type="InterPro" id="IPR001660">
    <property type="entry name" value="SAM"/>
</dbReference>
<comment type="caution">
    <text evidence="3">The sequence shown here is derived from an EMBL/GenBank/DDBJ whole genome shotgun (WGS) entry which is preliminary data.</text>
</comment>
<accession>A0A8X9A943</accession>
<dbReference type="Gene3D" id="2.120.10.80">
    <property type="entry name" value="Kelch-type beta propeller"/>
    <property type="match status" value="1"/>
</dbReference>
<dbReference type="AlphaFoldDB" id="A0A8X9A943"/>
<dbReference type="EMBL" id="PNBA02000002">
    <property type="protein sequence ID" value="KAG6432883.1"/>
    <property type="molecule type" value="Genomic_DNA"/>
</dbReference>
<dbReference type="SUPFAM" id="SSF47769">
    <property type="entry name" value="SAM/Pointed domain"/>
    <property type="match status" value="1"/>
</dbReference>
<organism evidence="3">
    <name type="scientific">Salvia splendens</name>
    <name type="common">Scarlet sage</name>
    <dbReference type="NCBI Taxonomy" id="180675"/>
    <lineage>
        <taxon>Eukaryota</taxon>
        <taxon>Viridiplantae</taxon>
        <taxon>Streptophyta</taxon>
        <taxon>Embryophyta</taxon>
        <taxon>Tracheophyta</taxon>
        <taxon>Spermatophyta</taxon>
        <taxon>Magnoliopsida</taxon>
        <taxon>eudicotyledons</taxon>
        <taxon>Gunneridae</taxon>
        <taxon>Pentapetalae</taxon>
        <taxon>asterids</taxon>
        <taxon>lamiids</taxon>
        <taxon>Lamiales</taxon>
        <taxon>Lamiaceae</taxon>
        <taxon>Nepetoideae</taxon>
        <taxon>Mentheae</taxon>
        <taxon>Salviinae</taxon>
        <taxon>Salvia</taxon>
        <taxon>Salvia subgen. Calosphace</taxon>
        <taxon>core Calosphace</taxon>
    </lineage>
</organism>
<evidence type="ECO:0000313" key="3">
    <source>
        <dbReference type="EMBL" id="KAG6432883.1"/>
    </source>
</evidence>
<evidence type="ECO:0000313" key="4">
    <source>
        <dbReference type="Proteomes" id="UP000298416"/>
    </source>
</evidence>
<dbReference type="SUPFAM" id="SSF117281">
    <property type="entry name" value="Kelch motif"/>
    <property type="match status" value="1"/>
</dbReference>
<dbReference type="Gene3D" id="1.10.150.50">
    <property type="entry name" value="Transcription Factor, Ets-1"/>
    <property type="match status" value="1"/>
</dbReference>
<dbReference type="InterPro" id="IPR013761">
    <property type="entry name" value="SAM/pointed_sf"/>
</dbReference>
<dbReference type="InterPro" id="IPR006652">
    <property type="entry name" value="Kelch_1"/>
</dbReference>
<dbReference type="SMART" id="SM00454">
    <property type="entry name" value="SAM"/>
    <property type="match status" value="1"/>
</dbReference>
<dbReference type="Pfam" id="PF00536">
    <property type="entry name" value="SAM_1"/>
    <property type="match status" value="1"/>
</dbReference>
<name>A0A8X9A943_SALSN</name>
<sequence length="419" mass="47551">MEGGSRFRMLWTTADGNMYYHSFDELGLKDCNDRDLVLSGFKRNPEDFLIDVGFFCVGDSLFMVGGVTKNLEPTNGLWSALPPPDGSFSESWTLCPATMNVKRSVPILVPLHDGKIFICGGTNEREGWAEIYNPKKGEFEGTNFPYMEYPLPIIVEDDRIFTYGSICAKQGWGEIQNSDSGKFDCPDPVSCFQWTDQVVMLYYHHLLYTKRKFHKPCQPSLLSYNIAEQQWEIFADNLPPPLYDSETRNLVYVGGDILFIIDYASTWFVYDLSSRKEAGEVFVKGKPTRKRVPVKAAFYAGNKDIKSWGGDYFATSQMMGVLRVGPFYEIYIFAENDKKGEESILSSSSVSKKKVQQEVDSVESFLQSLGLDKYSITFQAEEVDMAALVHMSDEYLKAMGIPMGPRKKILLELESKRDD</sequence>
<reference evidence="3" key="1">
    <citation type="submission" date="2018-01" db="EMBL/GenBank/DDBJ databases">
        <authorList>
            <person name="Mao J.F."/>
        </authorList>
    </citation>
    <scope>NUCLEOTIDE SEQUENCE</scope>
    <source>
        <strain evidence="3">Huo1</strain>
        <tissue evidence="3">Leaf</tissue>
    </source>
</reference>